<dbReference type="InterPro" id="IPR013798">
    <property type="entry name" value="Indole-3-glycerol_P_synth_dom"/>
</dbReference>
<evidence type="ECO:0000256" key="4">
    <source>
        <dbReference type="ARBA" id="ARBA00022605"/>
    </source>
</evidence>
<dbReference type="NCBIfam" id="NF001377">
    <property type="entry name" value="PRK00278.2-4"/>
    <property type="match status" value="1"/>
</dbReference>
<dbReference type="GO" id="GO:0004425">
    <property type="term" value="F:indole-3-glycerol-phosphate synthase activity"/>
    <property type="evidence" value="ECO:0007669"/>
    <property type="project" value="UniProtKB-UniRule"/>
</dbReference>
<comment type="similarity">
    <text evidence="3 9">Belongs to the TrpC family.</text>
</comment>
<dbReference type="CDD" id="cd00331">
    <property type="entry name" value="IGPS"/>
    <property type="match status" value="1"/>
</dbReference>
<dbReference type="FunFam" id="3.20.20.70:FF:000024">
    <property type="entry name" value="Indole-3-glycerol phosphate synthase"/>
    <property type="match status" value="1"/>
</dbReference>
<dbReference type="PROSITE" id="PS00614">
    <property type="entry name" value="IGPS"/>
    <property type="match status" value="1"/>
</dbReference>
<dbReference type="RefSeq" id="WP_155217245.1">
    <property type="nucleotide sequence ID" value="NZ_WNHB01000005.1"/>
</dbReference>
<comment type="caution">
    <text evidence="11">The sequence shown here is derived from an EMBL/GenBank/DDBJ whole genome shotgun (WGS) entry which is preliminary data.</text>
</comment>
<keyword evidence="5 9" id="KW-0210">Decarboxylase</keyword>
<dbReference type="GO" id="GO:0000162">
    <property type="term" value="P:L-tryptophan biosynthetic process"/>
    <property type="evidence" value="ECO:0007669"/>
    <property type="project" value="UniProtKB-UniRule"/>
</dbReference>
<dbReference type="Proteomes" id="UP000440978">
    <property type="component" value="Unassembled WGS sequence"/>
</dbReference>
<protein>
    <recommendedName>
        <fullName evidence="9">Indole-3-glycerol phosphate synthase</fullName>
        <shortName evidence="9">IGPS</shortName>
        <ecNumber evidence="9">4.1.1.48</ecNumber>
    </recommendedName>
</protein>
<evidence type="ECO:0000256" key="9">
    <source>
        <dbReference type="HAMAP-Rule" id="MF_00134"/>
    </source>
</evidence>
<dbReference type="InterPro" id="IPR045186">
    <property type="entry name" value="Indole-3-glycerol_P_synth"/>
</dbReference>
<dbReference type="InterPro" id="IPR011060">
    <property type="entry name" value="RibuloseP-bd_barrel"/>
</dbReference>
<gene>
    <name evidence="9 11" type="primary">trpC</name>
    <name evidence="11" type="ORF">GMB86_04495</name>
</gene>
<dbReference type="HAMAP" id="MF_00134_B">
    <property type="entry name" value="IGPS_B"/>
    <property type="match status" value="1"/>
</dbReference>
<keyword evidence="6 9" id="KW-0822">Tryptophan biosynthesis</keyword>
<evidence type="ECO:0000313" key="12">
    <source>
        <dbReference type="Proteomes" id="UP000440978"/>
    </source>
</evidence>
<keyword evidence="4 9" id="KW-0028">Amino-acid biosynthesis</keyword>
<feature type="domain" description="Indole-3-glycerol phosphate synthase" evidence="10">
    <location>
        <begin position="3"/>
        <end position="248"/>
    </location>
</feature>
<accession>A0A6N8CTG5</accession>
<dbReference type="UniPathway" id="UPA00035">
    <property type="reaction ID" value="UER00043"/>
</dbReference>
<keyword evidence="8 9" id="KW-0456">Lyase</keyword>
<dbReference type="Gene3D" id="3.20.20.70">
    <property type="entry name" value="Aldolase class I"/>
    <property type="match status" value="1"/>
</dbReference>
<reference evidence="11 12" key="1">
    <citation type="submission" date="2019-11" db="EMBL/GenBank/DDBJ databases">
        <title>Terrilactibacillus tamarindus sp. nov. BCM23-1 isolated from bark of Tamarindus indica.</title>
        <authorList>
            <person name="Kingkaew E."/>
            <person name="Tanasupawat S."/>
        </authorList>
    </citation>
    <scope>NUCLEOTIDE SEQUENCE [LARGE SCALE GENOMIC DNA]</scope>
    <source>
        <strain evidence="11 12">BCM23-1</strain>
    </source>
</reference>
<keyword evidence="7 9" id="KW-0057">Aromatic amino acid biosynthesis</keyword>
<evidence type="ECO:0000256" key="3">
    <source>
        <dbReference type="ARBA" id="ARBA00008737"/>
    </source>
</evidence>
<evidence type="ECO:0000259" key="10">
    <source>
        <dbReference type="Pfam" id="PF00218"/>
    </source>
</evidence>
<evidence type="ECO:0000256" key="8">
    <source>
        <dbReference type="ARBA" id="ARBA00023239"/>
    </source>
</evidence>
<dbReference type="AlphaFoldDB" id="A0A6N8CTG5"/>
<dbReference type="OrthoDB" id="9804217at2"/>
<comment type="catalytic activity">
    <reaction evidence="1 9">
        <text>1-(2-carboxyphenylamino)-1-deoxy-D-ribulose 5-phosphate + H(+) = (1S,2R)-1-C-(indol-3-yl)glycerol 3-phosphate + CO2 + H2O</text>
        <dbReference type="Rhea" id="RHEA:23476"/>
        <dbReference type="ChEBI" id="CHEBI:15377"/>
        <dbReference type="ChEBI" id="CHEBI:15378"/>
        <dbReference type="ChEBI" id="CHEBI:16526"/>
        <dbReference type="ChEBI" id="CHEBI:58613"/>
        <dbReference type="ChEBI" id="CHEBI:58866"/>
        <dbReference type="EC" id="4.1.1.48"/>
    </reaction>
</comment>
<evidence type="ECO:0000313" key="11">
    <source>
        <dbReference type="EMBL" id="MTT31276.1"/>
    </source>
</evidence>
<evidence type="ECO:0000256" key="7">
    <source>
        <dbReference type="ARBA" id="ARBA00023141"/>
    </source>
</evidence>
<evidence type="ECO:0000256" key="5">
    <source>
        <dbReference type="ARBA" id="ARBA00022793"/>
    </source>
</evidence>
<dbReference type="InterPro" id="IPR013785">
    <property type="entry name" value="Aldolase_TIM"/>
</dbReference>
<dbReference type="SUPFAM" id="SSF51366">
    <property type="entry name" value="Ribulose-phoshate binding barrel"/>
    <property type="match status" value="1"/>
</dbReference>
<organism evidence="11 12">
    <name type="scientific">Terrilactibacillus tamarindi</name>
    <dbReference type="NCBI Taxonomy" id="2599694"/>
    <lineage>
        <taxon>Bacteria</taxon>
        <taxon>Bacillati</taxon>
        <taxon>Bacillota</taxon>
        <taxon>Bacilli</taxon>
        <taxon>Bacillales</taxon>
        <taxon>Bacillaceae</taxon>
        <taxon>Terrilactibacillus</taxon>
    </lineage>
</organism>
<dbReference type="EMBL" id="WNHB01000005">
    <property type="protein sequence ID" value="MTT31276.1"/>
    <property type="molecule type" value="Genomic_DNA"/>
</dbReference>
<dbReference type="EC" id="4.1.1.48" evidence="9"/>
<dbReference type="PANTHER" id="PTHR22854:SF2">
    <property type="entry name" value="INDOLE-3-GLYCEROL-PHOSPHATE SYNTHASE"/>
    <property type="match status" value="1"/>
</dbReference>
<dbReference type="PANTHER" id="PTHR22854">
    <property type="entry name" value="TRYPTOPHAN BIOSYNTHESIS PROTEIN"/>
    <property type="match status" value="1"/>
</dbReference>
<dbReference type="Pfam" id="PF00218">
    <property type="entry name" value="IGPS"/>
    <property type="match status" value="1"/>
</dbReference>
<sequence>MLEKILGTKKEELAQFQMTELDYTERKRYSFKYALTHPNHSIGLIAEVKKASPSKGIFRDTIDPAAIGKEYALAGADCISVLTDKTYFQGSIENLVKVREQVKIPILRKDFIIDHRQVEESNRIGADAILLIAAALEPKKLLDLYLYAEELGLESLVEVHNEEELDQVLTTFKPSVLGINNRNLKTFETTLETTKKLVSMVPKDLVLVSESGVHTHENIEFLKDLGVNGCLVGEALIRAKTPTDGINQLFGLV</sequence>
<evidence type="ECO:0000256" key="6">
    <source>
        <dbReference type="ARBA" id="ARBA00022822"/>
    </source>
</evidence>
<comment type="pathway">
    <text evidence="2 9">Amino-acid biosynthesis; L-tryptophan biosynthesis; L-tryptophan from chorismate: step 4/5.</text>
</comment>
<keyword evidence="12" id="KW-1185">Reference proteome</keyword>
<dbReference type="InterPro" id="IPR001468">
    <property type="entry name" value="Indole-3-GlycerolPSynthase_CS"/>
</dbReference>
<evidence type="ECO:0000256" key="1">
    <source>
        <dbReference type="ARBA" id="ARBA00001633"/>
    </source>
</evidence>
<dbReference type="GO" id="GO:0004640">
    <property type="term" value="F:phosphoribosylanthranilate isomerase activity"/>
    <property type="evidence" value="ECO:0007669"/>
    <property type="project" value="TreeGrafter"/>
</dbReference>
<name>A0A6N8CTG5_9BACI</name>
<evidence type="ECO:0000256" key="2">
    <source>
        <dbReference type="ARBA" id="ARBA00004696"/>
    </source>
</evidence>
<proteinExistence type="inferred from homology"/>